<evidence type="ECO:0008006" key="5">
    <source>
        <dbReference type="Google" id="ProtNLM"/>
    </source>
</evidence>
<evidence type="ECO:0000313" key="4">
    <source>
        <dbReference type="Proteomes" id="UP000325255"/>
    </source>
</evidence>
<keyword evidence="1" id="KW-0812">Transmembrane</keyword>
<dbReference type="OrthoDB" id="7874131at2"/>
<name>A0A5M6IKX6_9PROT</name>
<feature type="chain" id="PRO_5024271796" description="Conjugal transfer protein TraA" evidence="2">
    <location>
        <begin position="28"/>
        <end position="120"/>
    </location>
</feature>
<dbReference type="AlphaFoldDB" id="A0A5M6IKX6"/>
<keyword evidence="1" id="KW-0472">Membrane</keyword>
<dbReference type="RefSeq" id="WP_150045308.1">
    <property type="nucleotide sequence ID" value="NZ_OW485603.1"/>
</dbReference>
<dbReference type="InterPro" id="IPR059173">
    <property type="entry name" value="TraA_dom"/>
</dbReference>
<dbReference type="EMBL" id="VWPK01000079">
    <property type="protein sequence ID" value="KAA5608519.1"/>
    <property type="molecule type" value="Genomic_DNA"/>
</dbReference>
<sequence>MRHRNMVFGVSMLAALMLLLSTSHSDAGTGGAEFSAMWTQLQGWVEGTLGRVVTVAMVIVGIAIGIARQSLMAFATGVGGGLGLYATPAIVTNIFVATLPAAVSTGAPVVDLVRAARIIN</sequence>
<evidence type="ECO:0000256" key="1">
    <source>
        <dbReference type="SAM" id="Phobius"/>
    </source>
</evidence>
<feature type="transmembrane region" description="Helical" evidence="1">
    <location>
        <begin position="49"/>
        <end position="67"/>
    </location>
</feature>
<dbReference type="InterPro" id="IPR007039">
    <property type="entry name" value="TrbC/VirB2"/>
</dbReference>
<keyword evidence="4" id="KW-1185">Reference proteome</keyword>
<dbReference type="Pfam" id="PF04956">
    <property type="entry name" value="TrbC"/>
    <property type="match status" value="1"/>
</dbReference>
<gene>
    <name evidence="3" type="ORF">F1189_28705</name>
</gene>
<evidence type="ECO:0000256" key="2">
    <source>
        <dbReference type="SAM" id="SignalP"/>
    </source>
</evidence>
<reference evidence="3 4" key="1">
    <citation type="submission" date="2019-09" db="EMBL/GenBank/DDBJ databases">
        <title>Genome sequence of Rhodovastum atsumiense, a diverse member of the Acetobacteraceae family of non-sulfur purple photosynthetic bacteria.</title>
        <authorList>
            <person name="Meyer T."/>
            <person name="Kyndt J."/>
        </authorList>
    </citation>
    <scope>NUCLEOTIDE SEQUENCE [LARGE SCALE GENOMIC DNA]</scope>
    <source>
        <strain evidence="3 4">DSM 21279</strain>
    </source>
</reference>
<keyword evidence="1" id="KW-1133">Transmembrane helix</keyword>
<dbReference type="Proteomes" id="UP000325255">
    <property type="component" value="Unassembled WGS sequence"/>
</dbReference>
<organism evidence="3 4">
    <name type="scientific">Rhodovastum atsumiense</name>
    <dbReference type="NCBI Taxonomy" id="504468"/>
    <lineage>
        <taxon>Bacteria</taxon>
        <taxon>Pseudomonadati</taxon>
        <taxon>Pseudomonadota</taxon>
        <taxon>Alphaproteobacteria</taxon>
        <taxon>Acetobacterales</taxon>
        <taxon>Acetobacteraceae</taxon>
        <taxon>Rhodovastum</taxon>
    </lineage>
</organism>
<evidence type="ECO:0000313" key="3">
    <source>
        <dbReference type="EMBL" id="KAA5608519.1"/>
    </source>
</evidence>
<keyword evidence="2" id="KW-0732">Signal</keyword>
<dbReference type="NCBIfam" id="NF041281">
    <property type="entry name" value="TraA_gammapb"/>
    <property type="match status" value="1"/>
</dbReference>
<proteinExistence type="predicted"/>
<protein>
    <recommendedName>
        <fullName evidence="5">Conjugal transfer protein TraA</fullName>
    </recommendedName>
</protein>
<comment type="caution">
    <text evidence="3">The sequence shown here is derived from an EMBL/GenBank/DDBJ whole genome shotgun (WGS) entry which is preliminary data.</text>
</comment>
<feature type="signal peptide" evidence="2">
    <location>
        <begin position="1"/>
        <end position="27"/>
    </location>
</feature>
<accession>A0A5M6IKX6</accession>